<dbReference type="InterPro" id="IPR023997">
    <property type="entry name" value="TonB-dep_OMP_SusC/RagA_CS"/>
</dbReference>
<sequence length="1026" mass="111684">MKKLFTLFFTLYIQFSLFAQTGSIRGQVLDDRGDPIPGASVLKVGTTTGTVTDLDGYFTLSASPGDQLRVSFVGFKPQTITVGSEPSIKVNLVSEITSLGEVLVVGYGTATRKELTGAVSQVQGEDVAKMNMPRVDQALQGKLSGVTITTNSGAPGGTSNIRIRGLGTFGNNNPLILVDGVIFDAAGLNSLNPNDIESINVLKDGTAGIYGVRAANGVIIIETKKGSLSSKPSLEFSSYYGVQETARKLNLLNAREYAILKNEAFAAGGMAPPFANVNLGLGTDWQSEVFQTAPIQEHTISVNGGSEKTSYSIGGGYFGQQGIVGGPRSNFERYNARINFVTEIAPKLKLTSVFLYTHEQTSGIPQGGIGSVLFNTINAYPTEPVFVGNRFSYLENVADIINPLAQIENTFNETFVNKLVGKQELSYKINEHFNLNGRAGYNFALVDGKAFSPLAWFGPGKFANTARNENLDPVLVDVGGTLIERGASVFENRDSFLDYNLESFLNYDRRFDGIHRVKGTLGVSYFGNRNMGLNGTAFNIPNNDFAFADISANQAPGGFLNQTGSFQTQQRLISSFIRGEYEFKGRYMFSAILRRDGSTNFGPNNRIGYFPTVSGGWVVSDESFFNSNAIDFMKLRASFGVSGNDQIGLFRYRGLMNGLARYVFNDFIINGAAIGATSNPDLKWETTLQTNIGLDFTLFKAIDFTANYFIKDTRDLLFQPEVSALLGSYGPGGFPPVINAGNVSNKGLELEIGYGTSRPKGVNFRVDYNATFIRNRVTKVPEGLDFIPGAAFGVGGNIATRFQEGFPIGYFVGFQTDGIWQTAEEIASSPVRQPDARPGDLRFVDINGDGVINFSDDSDRTMIGSPIPDFIMGLNLSVDYKGFDFSANVYAAIGQDIIRNYERQQPFANQLAYNVNRWTGPGTSNDIPRLTTGQTRNTVFSDFFVEDGSFVRLRNVQVGYTLPEQISGKIGIKSMRFYVAANNLITLTRYMGFDPDVGSGNPLFAGVDNGIFPQARVIMGGLNFRF</sequence>
<feature type="signal peptide" evidence="9">
    <location>
        <begin position="1"/>
        <end position="19"/>
    </location>
</feature>
<dbReference type="InterPro" id="IPR008969">
    <property type="entry name" value="CarboxyPept-like_regulatory"/>
</dbReference>
<dbReference type="InterPro" id="IPR037066">
    <property type="entry name" value="Plug_dom_sf"/>
</dbReference>
<evidence type="ECO:0000313" key="12">
    <source>
        <dbReference type="Proteomes" id="UP000240708"/>
    </source>
</evidence>
<dbReference type="InterPro" id="IPR036942">
    <property type="entry name" value="Beta-barrel_TonB_sf"/>
</dbReference>
<evidence type="ECO:0000313" key="11">
    <source>
        <dbReference type="EMBL" id="PSL07804.1"/>
    </source>
</evidence>
<evidence type="ECO:0000256" key="1">
    <source>
        <dbReference type="ARBA" id="ARBA00004571"/>
    </source>
</evidence>
<dbReference type="InterPro" id="IPR023996">
    <property type="entry name" value="TonB-dep_OMP_SusC/RagA"/>
</dbReference>
<dbReference type="InterPro" id="IPR039426">
    <property type="entry name" value="TonB-dep_rcpt-like"/>
</dbReference>
<name>A0A2P8EEE8_9BACT</name>
<comment type="caution">
    <text evidence="11">The sequence shown here is derived from an EMBL/GenBank/DDBJ whole genome shotgun (WGS) entry which is preliminary data.</text>
</comment>
<gene>
    <name evidence="11" type="ORF">CLV48_101742</name>
</gene>
<dbReference type="Pfam" id="PF13715">
    <property type="entry name" value="CarbopepD_reg_2"/>
    <property type="match status" value="1"/>
</dbReference>
<dbReference type="InterPro" id="IPR012910">
    <property type="entry name" value="Plug_dom"/>
</dbReference>
<evidence type="ECO:0000256" key="6">
    <source>
        <dbReference type="ARBA" id="ARBA00023136"/>
    </source>
</evidence>
<dbReference type="PANTHER" id="PTHR30069:SF29">
    <property type="entry name" value="HEMOGLOBIN AND HEMOGLOBIN-HAPTOGLOBIN-BINDING PROTEIN 1-RELATED"/>
    <property type="match status" value="1"/>
</dbReference>
<keyword evidence="6 8" id="KW-0472">Membrane</keyword>
<dbReference type="GO" id="GO:0009279">
    <property type="term" value="C:cell outer membrane"/>
    <property type="evidence" value="ECO:0007669"/>
    <property type="project" value="UniProtKB-SubCell"/>
</dbReference>
<keyword evidence="5 9" id="KW-0732">Signal</keyword>
<comment type="similarity">
    <text evidence="8">Belongs to the TonB-dependent receptor family.</text>
</comment>
<dbReference type="RefSeq" id="WP_106566131.1">
    <property type="nucleotide sequence ID" value="NZ_PYGF01000001.1"/>
</dbReference>
<protein>
    <submittedName>
        <fullName evidence="11">TonB-linked SusC/RagA family outer membrane protein</fullName>
    </submittedName>
</protein>
<dbReference type="GO" id="GO:0015344">
    <property type="term" value="F:siderophore uptake transmembrane transporter activity"/>
    <property type="evidence" value="ECO:0007669"/>
    <property type="project" value="TreeGrafter"/>
</dbReference>
<dbReference type="SUPFAM" id="SSF56935">
    <property type="entry name" value="Porins"/>
    <property type="match status" value="1"/>
</dbReference>
<evidence type="ECO:0000256" key="3">
    <source>
        <dbReference type="ARBA" id="ARBA00022452"/>
    </source>
</evidence>
<keyword evidence="2 8" id="KW-0813">Transport</keyword>
<keyword evidence="12" id="KW-1185">Reference proteome</keyword>
<evidence type="ECO:0000256" key="8">
    <source>
        <dbReference type="PROSITE-ProRule" id="PRU01360"/>
    </source>
</evidence>
<dbReference type="SUPFAM" id="SSF49464">
    <property type="entry name" value="Carboxypeptidase regulatory domain-like"/>
    <property type="match status" value="1"/>
</dbReference>
<dbReference type="Pfam" id="PF07715">
    <property type="entry name" value="Plug"/>
    <property type="match status" value="1"/>
</dbReference>
<evidence type="ECO:0000256" key="2">
    <source>
        <dbReference type="ARBA" id="ARBA00022448"/>
    </source>
</evidence>
<feature type="domain" description="TonB-dependent receptor plug" evidence="10">
    <location>
        <begin position="113"/>
        <end position="218"/>
    </location>
</feature>
<evidence type="ECO:0000256" key="9">
    <source>
        <dbReference type="SAM" id="SignalP"/>
    </source>
</evidence>
<keyword evidence="3 8" id="KW-1134">Transmembrane beta strand</keyword>
<evidence type="ECO:0000256" key="7">
    <source>
        <dbReference type="ARBA" id="ARBA00023237"/>
    </source>
</evidence>
<dbReference type="OrthoDB" id="9768177at2"/>
<feature type="chain" id="PRO_5015186456" evidence="9">
    <location>
        <begin position="20"/>
        <end position="1026"/>
    </location>
</feature>
<reference evidence="11 12" key="1">
    <citation type="submission" date="2018-03" db="EMBL/GenBank/DDBJ databases">
        <title>Genomic Encyclopedia of Archaeal and Bacterial Type Strains, Phase II (KMG-II): from individual species to whole genera.</title>
        <authorList>
            <person name="Goeker M."/>
        </authorList>
    </citation>
    <scope>NUCLEOTIDE SEQUENCE [LARGE SCALE GENOMIC DNA]</scope>
    <source>
        <strain evidence="11 12">DSM 28057</strain>
    </source>
</reference>
<dbReference type="AlphaFoldDB" id="A0A2P8EEE8"/>
<dbReference type="Gene3D" id="2.170.130.10">
    <property type="entry name" value="TonB-dependent receptor, plug domain"/>
    <property type="match status" value="1"/>
</dbReference>
<proteinExistence type="inferred from homology"/>
<comment type="subcellular location">
    <subcellularLocation>
        <location evidence="1 8">Cell outer membrane</location>
        <topology evidence="1 8">Multi-pass membrane protein</topology>
    </subcellularLocation>
</comment>
<keyword evidence="7 8" id="KW-0998">Cell outer membrane</keyword>
<dbReference type="NCBIfam" id="TIGR04056">
    <property type="entry name" value="OMP_RagA_SusC"/>
    <property type="match status" value="1"/>
</dbReference>
<dbReference type="Gene3D" id="2.40.170.20">
    <property type="entry name" value="TonB-dependent receptor, beta-barrel domain"/>
    <property type="match status" value="1"/>
</dbReference>
<organism evidence="11 12">
    <name type="scientific">Cecembia rubra</name>
    <dbReference type="NCBI Taxonomy" id="1485585"/>
    <lineage>
        <taxon>Bacteria</taxon>
        <taxon>Pseudomonadati</taxon>
        <taxon>Bacteroidota</taxon>
        <taxon>Cytophagia</taxon>
        <taxon>Cytophagales</taxon>
        <taxon>Cyclobacteriaceae</taxon>
        <taxon>Cecembia</taxon>
    </lineage>
</organism>
<evidence type="ECO:0000256" key="4">
    <source>
        <dbReference type="ARBA" id="ARBA00022692"/>
    </source>
</evidence>
<dbReference type="GO" id="GO:0044718">
    <property type="term" value="P:siderophore transmembrane transport"/>
    <property type="evidence" value="ECO:0007669"/>
    <property type="project" value="TreeGrafter"/>
</dbReference>
<dbReference type="Proteomes" id="UP000240708">
    <property type="component" value="Unassembled WGS sequence"/>
</dbReference>
<keyword evidence="4 8" id="KW-0812">Transmembrane</keyword>
<evidence type="ECO:0000256" key="5">
    <source>
        <dbReference type="ARBA" id="ARBA00022729"/>
    </source>
</evidence>
<dbReference type="EMBL" id="PYGF01000001">
    <property type="protein sequence ID" value="PSL07804.1"/>
    <property type="molecule type" value="Genomic_DNA"/>
</dbReference>
<accession>A0A2P8EEE8</accession>
<dbReference type="PANTHER" id="PTHR30069">
    <property type="entry name" value="TONB-DEPENDENT OUTER MEMBRANE RECEPTOR"/>
    <property type="match status" value="1"/>
</dbReference>
<dbReference type="Gene3D" id="2.60.40.1120">
    <property type="entry name" value="Carboxypeptidase-like, regulatory domain"/>
    <property type="match status" value="1"/>
</dbReference>
<evidence type="ECO:0000259" key="10">
    <source>
        <dbReference type="Pfam" id="PF07715"/>
    </source>
</evidence>
<dbReference type="PROSITE" id="PS52016">
    <property type="entry name" value="TONB_DEPENDENT_REC_3"/>
    <property type="match status" value="1"/>
</dbReference>
<dbReference type="NCBIfam" id="TIGR04057">
    <property type="entry name" value="SusC_RagA_signa"/>
    <property type="match status" value="1"/>
</dbReference>